<reference evidence="5" key="1">
    <citation type="submission" date="2025-08" db="UniProtKB">
        <authorList>
            <consortium name="Ensembl"/>
        </authorList>
    </citation>
    <scope>IDENTIFICATION</scope>
</reference>
<name>A0A9J7Z2K9_CYPCA</name>
<dbReference type="InterPro" id="IPR016035">
    <property type="entry name" value="Acyl_Trfase/lysoPLipase"/>
</dbReference>
<feature type="active site" description="Nucleophile" evidence="2">
    <location>
        <position position="88"/>
    </location>
</feature>
<sequence>MCFEKKQTKNKQNSCPEITNYMLACQPPLNRTRRRRRRTICEITGMTVVNLSFAAAGFLGAYHLGVTEALLRHGDKLLSSLKACTGASAGALVATIMITAPDKLQHCKEFTYRFASNVRSQRFGAVTPGYDFMLELREGIEEILPPNAHQLANERLHVSITHSKTRKNCMVSSFTSREDLIKVLLASCFVPVYAGMKPVEFQGQKWIDGGFTDSLPILPVGRTITVSPFSGPQDISPAHKGISKLHLRLANMSVVFSKDNIIRLNQALFPPSLPRLKALEQQGYQDAVYFLKKERWMQ</sequence>
<dbReference type="Ensembl" id="ENSCCRT00000171445.1">
    <property type="protein sequence ID" value="ENSCCRP00000125456.1"/>
    <property type="gene ID" value="ENSCCRG00000066787.1"/>
</dbReference>
<dbReference type="GO" id="GO:0016020">
    <property type="term" value="C:membrane"/>
    <property type="evidence" value="ECO:0007669"/>
    <property type="project" value="TreeGrafter"/>
</dbReference>
<dbReference type="Gene3D" id="3.40.1090.10">
    <property type="entry name" value="Cytosolic phospholipase A2 catalytic domain"/>
    <property type="match status" value="1"/>
</dbReference>
<dbReference type="PANTHER" id="PTHR12406">
    <property type="entry name" value="CALCIUM-INDEPENDENT PHOSPHOLIPASE A2 IPLA2 -RELATED"/>
    <property type="match status" value="1"/>
</dbReference>
<evidence type="ECO:0000259" key="4">
    <source>
        <dbReference type="PROSITE" id="PS51635"/>
    </source>
</evidence>
<feature type="active site" description="Proton acceptor" evidence="2">
    <location>
        <position position="208"/>
    </location>
</feature>
<dbReference type="GO" id="GO:0005811">
    <property type="term" value="C:lipid droplet"/>
    <property type="evidence" value="ECO:0007669"/>
    <property type="project" value="TreeGrafter"/>
</dbReference>
<dbReference type="Pfam" id="PF01734">
    <property type="entry name" value="Patatin"/>
    <property type="match status" value="1"/>
</dbReference>
<reference evidence="5" key="2">
    <citation type="submission" date="2025-09" db="UniProtKB">
        <authorList>
            <consortium name="Ensembl"/>
        </authorList>
    </citation>
    <scope>IDENTIFICATION</scope>
</reference>
<dbReference type="GO" id="GO:0005737">
    <property type="term" value="C:cytoplasm"/>
    <property type="evidence" value="ECO:0007669"/>
    <property type="project" value="TreeGrafter"/>
</dbReference>
<dbReference type="PANTHER" id="PTHR12406:SF7">
    <property type="entry name" value="PATATIN-LIKE PHOSPHOLIPASE DOMAIN-CONTAINING PROTEIN 4"/>
    <property type="match status" value="1"/>
</dbReference>
<dbReference type="InterPro" id="IPR002641">
    <property type="entry name" value="PNPLA_dom"/>
</dbReference>
<keyword evidence="3" id="KW-1133">Transmembrane helix</keyword>
<feature type="domain" description="PNPLA" evidence="4">
    <location>
        <begin position="51"/>
        <end position="221"/>
    </location>
</feature>
<dbReference type="InterPro" id="IPR033902">
    <property type="entry name" value="PNPLA4"/>
</dbReference>
<feature type="transmembrane region" description="Helical" evidence="3">
    <location>
        <begin position="43"/>
        <end position="65"/>
    </location>
</feature>
<dbReference type="Proteomes" id="UP001108240">
    <property type="component" value="Unplaced"/>
</dbReference>
<accession>A0A9J7Z2K9</accession>
<keyword evidence="3" id="KW-0472">Membrane</keyword>
<evidence type="ECO:0000313" key="5">
    <source>
        <dbReference type="Ensembl" id="ENSCCRP00000125456.1"/>
    </source>
</evidence>
<keyword evidence="2" id="KW-0378">Hydrolase</keyword>
<evidence type="ECO:0000256" key="2">
    <source>
        <dbReference type="PROSITE-ProRule" id="PRU01161"/>
    </source>
</evidence>
<dbReference type="SUPFAM" id="SSF52151">
    <property type="entry name" value="FabD/lysophospholipase-like"/>
    <property type="match status" value="1"/>
</dbReference>
<dbReference type="GO" id="GO:0055088">
    <property type="term" value="P:lipid homeostasis"/>
    <property type="evidence" value="ECO:0007669"/>
    <property type="project" value="TreeGrafter"/>
</dbReference>
<comment type="caution">
    <text evidence="2">Lacks conserved residue(s) required for the propagation of feature annotation.</text>
</comment>
<keyword evidence="3" id="KW-0812">Transmembrane</keyword>
<dbReference type="AlphaFoldDB" id="A0A9J7Z2K9"/>
<feature type="short sequence motif" description="DGA/G" evidence="2">
    <location>
        <begin position="208"/>
        <end position="210"/>
    </location>
</feature>
<keyword evidence="1 2" id="KW-0443">Lipid metabolism</keyword>
<evidence type="ECO:0000313" key="6">
    <source>
        <dbReference type="Proteomes" id="UP001108240"/>
    </source>
</evidence>
<keyword evidence="6" id="KW-1185">Reference proteome</keyword>
<evidence type="ECO:0000256" key="1">
    <source>
        <dbReference type="ARBA" id="ARBA00023098"/>
    </source>
</evidence>
<dbReference type="GO" id="GO:0050253">
    <property type="term" value="F:retinyl-palmitate esterase activity"/>
    <property type="evidence" value="ECO:0007669"/>
    <property type="project" value="InterPro"/>
</dbReference>
<proteinExistence type="predicted"/>
<dbReference type="InterPro" id="IPR033562">
    <property type="entry name" value="PLPL"/>
</dbReference>
<keyword evidence="2" id="KW-0442">Lipid degradation</keyword>
<dbReference type="CDD" id="cd07222">
    <property type="entry name" value="Pat_PNPLA4"/>
    <property type="match status" value="1"/>
</dbReference>
<dbReference type="GO" id="GO:0019433">
    <property type="term" value="P:triglyceride catabolic process"/>
    <property type="evidence" value="ECO:0007669"/>
    <property type="project" value="TreeGrafter"/>
</dbReference>
<organism evidence="5 6">
    <name type="scientific">Cyprinus carpio carpio</name>
    <dbReference type="NCBI Taxonomy" id="630221"/>
    <lineage>
        <taxon>Eukaryota</taxon>
        <taxon>Metazoa</taxon>
        <taxon>Chordata</taxon>
        <taxon>Craniata</taxon>
        <taxon>Vertebrata</taxon>
        <taxon>Euteleostomi</taxon>
        <taxon>Actinopterygii</taxon>
        <taxon>Neopterygii</taxon>
        <taxon>Teleostei</taxon>
        <taxon>Ostariophysi</taxon>
        <taxon>Cypriniformes</taxon>
        <taxon>Cyprinidae</taxon>
        <taxon>Cyprininae</taxon>
        <taxon>Cyprinus</taxon>
    </lineage>
</organism>
<protein>
    <recommendedName>
        <fullName evidence="4">PNPLA domain-containing protein</fullName>
    </recommendedName>
</protein>
<dbReference type="PROSITE" id="PS51635">
    <property type="entry name" value="PNPLA"/>
    <property type="match status" value="1"/>
</dbReference>
<dbReference type="OMA" id="KGEKWID"/>
<evidence type="ECO:0000256" key="3">
    <source>
        <dbReference type="SAM" id="Phobius"/>
    </source>
</evidence>
<dbReference type="GO" id="GO:0004806">
    <property type="term" value="F:triacylglycerol lipase activity"/>
    <property type="evidence" value="ECO:0007669"/>
    <property type="project" value="InterPro"/>
</dbReference>
<dbReference type="GeneTree" id="ENSGT00940000165158"/>
<feature type="short sequence motif" description="GXSXG" evidence="2">
    <location>
        <begin position="86"/>
        <end position="90"/>
    </location>
</feature>